<accession>J0WNT0</accession>
<keyword evidence="2" id="KW-1185">Reference proteome</keyword>
<dbReference type="KEGG" id="adl:AURDEDRAFT_117861"/>
<sequence>MFPTMFEPIRDFAIALHKRLGLPDTELDVDPGAARYMRATYNPIVNREHYRDAALAMALFLNELQRRRCRACSGPGCTKCQRADWARGLPVPLREPGAEGMISHKELCPILARVVSNVPMDQTSIPQFAAGFRQLDLSREDRCLLRDWAVATRLLPPDITAAVAGLGERARNMTFEDYVRIGLANPR</sequence>
<reference evidence="2" key="1">
    <citation type="journal article" date="2012" name="Science">
        <title>The Paleozoic origin of enzymatic lignin decomposition reconstructed from 31 fungal genomes.</title>
        <authorList>
            <person name="Floudas D."/>
            <person name="Binder M."/>
            <person name="Riley R."/>
            <person name="Barry K."/>
            <person name="Blanchette R.A."/>
            <person name="Henrissat B."/>
            <person name="Martinez A.T."/>
            <person name="Otillar R."/>
            <person name="Spatafora J.W."/>
            <person name="Yadav J.S."/>
            <person name="Aerts A."/>
            <person name="Benoit I."/>
            <person name="Boyd A."/>
            <person name="Carlson A."/>
            <person name="Copeland A."/>
            <person name="Coutinho P.M."/>
            <person name="de Vries R.P."/>
            <person name="Ferreira P."/>
            <person name="Findley K."/>
            <person name="Foster B."/>
            <person name="Gaskell J."/>
            <person name="Glotzer D."/>
            <person name="Gorecki P."/>
            <person name="Heitman J."/>
            <person name="Hesse C."/>
            <person name="Hori C."/>
            <person name="Igarashi K."/>
            <person name="Jurgens J.A."/>
            <person name="Kallen N."/>
            <person name="Kersten P."/>
            <person name="Kohler A."/>
            <person name="Kuees U."/>
            <person name="Kumar T.K.A."/>
            <person name="Kuo A."/>
            <person name="LaButti K."/>
            <person name="Larrondo L.F."/>
            <person name="Lindquist E."/>
            <person name="Ling A."/>
            <person name="Lombard V."/>
            <person name="Lucas S."/>
            <person name="Lundell T."/>
            <person name="Martin R."/>
            <person name="McLaughlin D.J."/>
            <person name="Morgenstern I."/>
            <person name="Morin E."/>
            <person name="Murat C."/>
            <person name="Nagy L.G."/>
            <person name="Nolan M."/>
            <person name="Ohm R.A."/>
            <person name="Patyshakuliyeva A."/>
            <person name="Rokas A."/>
            <person name="Ruiz-Duenas F.J."/>
            <person name="Sabat G."/>
            <person name="Salamov A."/>
            <person name="Samejima M."/>
            <person name="Schmutz J."/>
            <person name="Slot J.C."/>
            <person name="St John F."/>
            <person name="Stenlid J."/>
            <person name="Sun H."/>
            <person name="Sun S."/>
            <person name="Syed K."/>
            <person name="Tsang A."/>
            <person name="Wiebenga A."/>
            <person name="Young D."/>
            <person name="Pisabarro A."/>
            <person name="Eastwood D.C."/>
            <person name="Martin F."/>
            <person name="Cullen D."/>
            <person name="Grigoriev I.V."/>
            <person name="Hibbett D.S."/>
        </authorList>
    </citation>
    <scope>NUCLEOTIDE SEQUENCE [LARGE SCALE GENOMIC DNA]</scope>
    <source>
        <strain evidence="2">TFB10046</strain>
    </source>
</reference>
<dbReference type="Proteomes" id="UP000006514">
    <property type="component" value="Unassembled WGS sequence"/>
</dbReference>
<evidence type="ECO:0000313" key="1">
    <source>
        <dbReference type="EMBL" id="EJD33492.1"/>
    </source>
</evidence>
<dbReference type="AlphaFoldDB" id="J0WNT0"/>
<proteinExistence type="predicted"/>
<evidence type="ECO:0000313" key="2">
    <source>
        <dbReference type="Proteomes" id="UP000006514"/>
    </source>
</evidence>
<protein>
    <submittedName>
        <fullName evidence="1">Uncharacterized protein</fullName>
    </submittedName>
</protein>
<gene>
    <name evidence="1" type="ORF">AURDEDRAFT_117861</name>
</gene>
<organism evidence="1 2">
    <name type="scientific">Auricularia subglabra (strain TFB-10046 / SS5)</name>
    <name type="common">White-rot fungus</name>
    <name type="synonym">Auricularia delicata (strain TFB10046)</name>
    <dbReference type="NCBI Taxonomy" id="717982"/>
    <lineage>
        <taxon>Eukaryota</taxon>
        <taxon>Fungi</taxon>
        <taxon>Dikarya</taxon>
        <taxon>Basidiomycota</taxon>
        <taxon>Agaricomycotina</taxon>
        <taxon>Agaricomycetes</taxon>
        <taxon>Auriculariales</taxon>
        <taxon>Auriculariaceae</taxon>
        <taxon>Auricularia</taxon>
    </lineage>
</organism>
<name>J0WNT0_AURST</name>
<dbReference type="InParanoid" id="J0WNT0"/>
<dbReference type="EMBL" id="JH688204">
    <property type="protein sequence ID" value="EJD33492.1"/>
    <property type="molecule type" value="Genomic_DNA"/>
</dbReference>